<comment type="caution">
    <text evidence="2">The sequence shown here is derived from an EMBL/GenBank/DDBJ whole genome shotgun (WGS) entry which is preliminary data.</text>
</comment>
<proteinExistence type="predicted"/>
<sequence>MKLFKLIPLIFLLMSTTTGCSTSTESPERLIKKPIVNESKLGISNAISKSLTVGYSLVLPNNSMETGKINEVDLDNDDTNEIVAFEKKEGSTNNENEVGFMVLSKNKDGSYTDKGKIWEKGDSIEYANFYDLDSDGNKEIVLLVKSTDKTNMYIYKFKNGEINKVYTLNPTWLEDKDELLDMKIKIGNIDKNKGLDILMFHYNSKNNQMYASLAEFKETLKVIDHVKFENVKNLSDLHITIGNVTKDIKGVILDYTTLKESNNITQILYIENNKINKAFDDNDKNLMKAYYIPTEDMNKDKIIEIPILNGKANGSTYTLKSASNVSWYKWNGKIGKDSGLVFINQIYYNYQYTYKILVPNNLVNKLYVEQEYPGENILFKFIYYDTLNSESKELFTICAINKSAIDENKNMSNKTGVKLNETEDYIFSLYTKNTEELKKLNITVETLKDYFSLIYE</sequence>
<protein>
    <recommendedName>
        <fullName evidence="4">VCBS repeat-containing protein</fullName>
    </recommendedName>
</protein>
<evidence type="ECO:0008006" key="4">
    <source>
        <dbReference type="Google" id="ProtNLM"/>
    </source>
</evidence>
<dbReference type="OrthoDB" id="1743319at2"/>
<evidence type="ECO:0000313" key="3">
    <source>
        <dbReference type="Proteomes" id="UP000243494"/>
    </source>
</evidence>
<name>A0A371IUU0_9FIRM</name>
<organism evidence="2 3">
    <name type="scientific">Romboutsia maritimum</name>
    <dbReference type="NCBI Taxonomy" id="2020948"/>
    <lineage>
        <taxon>Bacteria</taxon>
        <taxon>Bacillati</taxon>
        <taxon>Bacillota</taxon>
        <taxon>Clostridia</taxon>
        <taxon>Peptostreptococcales</taxon>
        <taxon>Peptostreptococcaceae</taxon>
        <taxon>Romboutsia</taxon>
    </lineage>
</organism>
<dbReference type="RefSeq" id="WP_095406153.1">
    <property type="nucleotide sequence ID" value="NZ_NOJZ02000004.1"/>
</dbReference>
<dbReference type="InterPro" id="IPR028994">
    <property type="entry name" value="Integrin_alpha_N"/>
</dbReference>
<reference evidence="2 3" key="1">
    <citation type="journal article" date="2017" name="Genome Announc.">
        <title>Draft Genome Sequence of Romboutsia maritimum sp. nov. Strain CCRI-22766(T), Isolated from Coastal Estuarine Mud.</title>
        <authorList>
            <person name="Maheux A.F."/>
            <person name="Boudreau D.K."/>
            <person name="Berube E."/>
            <person name="Boissinot M."/>
            <person name="Raymond F."/>
            <person name="Brodeur S."/>
            <person name="Corbeil J."/>
            <person name="Brightwell G."/>
            <person name="Broda D."/>
            <person name="Omar R.F."/>
            <person name="Bergeron M.G."/>
        </authorList>
    </citation>
    <scope>NUCLEOTIDE SEQUENCE [LARGE SCALE GENOMIC DNA]</scope>
    <source>
        <strain evidence="2 3">CCRI-22766</strain>
    </source>
</reference>
<feature type="chain" id="PRO_5038972373" description="VCBS repeat-containing protein" evidence="1">
    <location>
        <begin position="21"/>
        <end position="456"/>
    </location>
</feature>
<accession>A0A371IUU0</accession>
<dbReference type="EMBL" id="NOJZ02000004">
    <property type="protein sequence ID" value="RDY24244.1"/>
    <property type="molecule type" value="Genomic_DNA"/>
</dbReference>
<evidence type="ECO:0000256" key="1">
    <source>
        <dbReference type="SAM" id="SignalP"/>
    </source>
</evidence>
<dbReference type="Proteomes" id="UP000243494">
    <property type="component" value="Unassembled WGS sequence"/>
</dbReference>
<keyword evidence="3" id="KW-1185">Reference proteome</keyword>
<dbReference type="SUPFAM" id="SSF69318">
    <property type="entry name" value="Integrin alpha N-terminal domain"/>
    <property type="match status" value="1"/>
</dbReference>
<dbReference type="PROSITE" id="PS51257">
    <property type="entry name" value="PROKAR_LIPOPROTEIN"/>
    <property type="match status" value="1"/>
</dbReference>
<evidence type="ECO:0000313" key="2">
    <source>
        <dbReference type="EMBL" id="RDY24244.1"/>
    </source>
</evidence>
<feature type="signal peptide" evidence="1">
    <location>
        <begin position="1"/>
        <end position="20"/>
    </location>
</feature>
<keyword evidence="1" id="KW-0732">Signal</keyword>
<gene>
    <name evidence="2" type="ORF">CHF27_003960</name>
</gene>
<dbReference type="AlphaFoldDB" id="A0A371IUU0"/>